<name>A0ABN7X932_GIGMA</name>
<feature type="region of interest" description="Disordered" evidence="1">
    <location>
        <begin position="1"/>
        <end position="29"/>
    </location>
</feature>
<dbReference type="EMBL" id="CAJVQB010102260">
    <property type="protein sequence ID" value="CAG8850668.1"/>
    <property type="molecule type" value="Genomic_DNA"/>
</dbReference>
<comment type="caution">
    <text evidence="2">The sequence shown here is derived from an EMBL/GenBank/DDBJ whole genome shotgun (WGS) entry which is preliminary data.</text>
</comment>
<evidence type="ECO:0000313" key="2">
    <source>
        <dbReference type="EMBL" id="CAG8850668.1"/>
    </source>
</evidence>
<evidence type="ECO:0000256" key="1">
    <source>
        <dbReference type="SAM" id="MobiDB-lite"/>
    </source>
</evidence>
<organism evidence="2 3">
    <name type="scientific">Gigaspora margarita</name>
    <dbReference type="NCBI Taxonomy" id="4874"/>
    <lineage>
        <taxon>Eukaryota</taxon>
        <taxon>Fungi</taxon>
        <taxon>Fungi incertae sedis</taxon>
        <taxon>Mucoromycota</taxon>
        <taxon>Glomeromycotina</taxon>
        <taxon>Glomeromycetes</taxon>
        <taxon>Diversisporales</taxon>
        <taxon>Gigasporaceae</taxon>
        <taxon>Gigaspora</taxon>
    </lineage>
</organism>
<gene>
    <name evidence="2" type="ORF">GMARGA_LOCUS40331</name>
</gene>
<keyword evidence="3" id="KW-1185">Reference proteome</keyword>
<sequence>NNLPKLSLEPRIGSAPFEENEPDGSEKHRPFEIQVRNIHEQRQFKSLTNIENEEEKDIEESKVENHLPAKATSHPNNPFPVTPGLVYHTYPCFSPPKIFKLIDIGDETNERHWSLRRGDKEKKYWDNRFLSIMDMLMAQILRSPDEKQVVVSLPQKPKKTVKLRLQQRSNSLLTVEPCVQENSLHHSESAQGSNIHQQFITAQKKLFLKANYLT</sequence>
<proteinExistence type="predicted"/>
<feature type="non-terminal residue" evidence="2">
    <location>
        <position position="1"/>
    </location>
</feature>
<evidence type="ECO:0000313" key="3">
    <source>
        <dbReference type="Proteomes" id="UP000789901"/>
    </source>
</evidence>
<dbReference type="Proteomes" id="UP000789901">
    <property type="component" value="Unassembled WGS sequence"/>
</dbReference>
<protein>
    <submittedName>
        <fullName evidence="2">35026_t:CDS:1</fullName>
    </submittedName>
</protein>
<accession>A0ABN7X932</accession>
<reference evidence="2 3" key="1">
    <citation type="submission" date="2021-06" db="EMBL/GenBank/DDBJ databases">
        <authorList>
            <person name="Kallberg Y."/>
            <person name="Tangrot J."/>
            <person name="Rosling A."/>
        </authorList>
    </citation>
    <scope>NUCLEOTIDE SEQUENCE [LARGE SCALE GENOMIC DNA]</scope>
    <source>
        <strain evidence="2 3">120-4 pot B 10/14</strain>
    </source>
</reference>
<feature type="non-terminal residue" evidence="2">
    <location>
        <position position="214"/>
    </location>
</feature>